<reference evidence="1 2" key="1">
    <citation type="submission" date="2014-12" db="EMBL/GenBank/DDBJ databases">
        <title>16Stimator: statistical estimation of ribosomal gene copy numbers from draft genome assemblies.</title>
        <authorList>
            <person name="Perisin M.A."/>
            <person name="Vetter M."/>
            <person name="Gilbert J.A."/>
            <person name="Bergelson J."/>
        </authorList>
    </citation>
    <scope>NUCLEOTIDE SEQUENCE [LARGE SCALE GENOMIC DNA]</scope>
    <source>
        <strain evidence="1 2">MEJ076</strain>
    </source>
</reference>
<gene>
    <name evidence="1" type="ORF">RU07_14160</name>
</gene>
<evidence type="ECO:0000313" key="1">
    <source>
        <dbReference type="EMBL" id="KIQ01885.1"/>
    </source>
</evidence>
<protein>
    <submittedName>
        <fullName evidence="1">Uncharacterized protein</fullName>
    </submittedName>
</protein>
<dbReference type="EMBL" id="JXQV01000012">
    <property type="protein sequence ID" value="KIQ01885.1"/>
    <property type="molecule type" value="Genomic_DNA"/>
</dbReference>
<name>A0A0D0J7V5_AGRTU</name>
<sequence>MSARALIMGHSMRWNLKAVKGGCADEIFICNDLKGFDLKGPAFVLDRCKAVRNGKNFRLWSGGRASTIESIDPTSCHLHICISAKHAEQQVIEIGHLIASGDKPLLYVETVEGAIAPKIIIKTLNLTKVSMLTKIEEPKPEIVWPLPVAA</sequence>
<dbReference type="Proteomes" id="UP000035017">
    <property type="component" value="Unassembled WGS sequence"/>
</dbReference>
<accession>A0A0D0J7V5</accession>
<dbReference type="AlphaFoldDB" id="A0A0D0J7V5"/>
<proteinExistence type="predicted"/>
<comment type="caution">
    <text evidence="1">The sequence shown here is derived from an EMBL/GenBank/DDBJ whole genome shotgun (WGS) entry which is preliminary data.</text>
</comment>
<evidence type="ECO:0000313" key="2">
    <source>
        <dbReference type="Proteomes" id="UP000035017"/>
    </source>
</evidence>
<organism evidence="1 2">
    <name type="scientific">Agrobacterium tumefaciens</name>
    <dbReference type="NCBI Taxonomy" id="358"/>
    <lineage>
        <taxon>Bacteria</taxon>
        <taxon>Pseudomonadati</taxon>
        <taxon>Pseudomonadota</taxon>
        <taxon>Alphaproteobacteria</taxon>
        <taxon>Hyphomicrobiales</taxon>
        <taxon>Rhizobiaceae</taxon>
        <taxon>Rhizobium/Agrobacterium group</taxon>
        <taxon>Agrobacterium</taxon>
        <taxon>Agrobacterium tumefaciens complex</taxon>
    </lineage>
</organism>